<feature type="domain" description="THIF-type NAD/FAD binding fold" evidence="8">
    <location>
        <begin position="336"/>
        <end position="587"/>
    </location>
</feature>
<evidence type="ECO:0000256" key="4">
    <source>
        <dbReference type="ARBA" id="ARBA00022927"/>
    </source>
</evidence>
<dbReference type="InterPro" id="IPR045886">
    <property type="entry name" value="ThiF/MoeB/HesA"/>
</dbReference>
<dbReference type="SUPFAM" id="SSF69572">
    <property type="entry name" value="Activating enzymes of the ubiquitin-like proteins"/>
    <property type="match status" value="1"/>
</dbReference>
<accession>A0AAE1U7A9</accession>
<dbReference type="GO" id="GO:0034727">
    <property type="term" value="P:piecemeal microautophagy of the nucleus"/>
    <property type="evidence" value="ECO:0007669"/>
    <property type="project" value="TreeGrafter"/>
</dbReference>
<comment type="subcellular location">
    <subcellularLocation>
        <location evidence="7">Cytoplasm</location>
    </subcellularLocation>
    <subcellularLocation>
        <location evidence="7">Preautophagosomal structure</location>
    </subcellularLocation>
</comment>
<keyword evidence="4 7" id="KW-0653">Protein transport</keyword>
<comment type="function">
    <text evidence="7">E1-like activating enzyme involved in the 2 ubiquitin-like systems required for autophagy.</text>
</comment>
<dbReference type="GO" id="GO:0000407">
    <property type="term" value="C:phagophore assembly site"/>
    <property type="evidence" value="ECO:0007669"/>
    <property type="project" value="UniProtKB-SubCell"/>
</dbReference>
<dbReference type="InterPro" id="IPR032197">
    <property type="entry name" value="Atg7_N"/>
</dbReference>
<evidence type="ECO:0000256" key="7">
    <source>
        <dbReference type="RuleBase" id="RU366022"/>
    </source>
</evidence>
<dbReference type="EMBL" id="JAWZYT010001380">
    <property type="protein sequence ID" value="KAK4312737.1"/>
    <property type="molecule type" value="Genomic_DNA"/>
</dbReference>
<dbReference type="GO" id="GO:0000045">
    <property type="term" value="P:autophagosome assembly"/>
    <property type="evidence" value="ECO:0007669"/>
    <property type="project" value="TreeGrafter"/>
</dbReference>
<dbReference type="Gene3D" id="3.40.50.720">
    <property type="entry name" value="NAD(P)-binding Rossmann-like Domain"/>
    <property type="match status" value="1"/>
</dbReference>
<dbReference type="Pfam" id="PF16420">
    <property type="entry name" value="ATG7_N"/>
    <property type="match status" value="1"/>
</dbReference>
<dbReference type="FunFam" id="3.40.140.70:FF:000001">
    <property type="entry name" value="Ubiquitin-like modifier-activating enzyme atg7"/>
    <property type="match status" value="1"/>
</dbReference>
<dbReference type="Pfam" id="PF00899">
    <property type="entry name" value="ThiF"/>
    <property type="match status" value="1"/>
</dbReference>
<evidence type="ECO:0000259" key="8">
    <source>
        <dbReference type="Pfam" id="PF00899"/>
    </source>
</evidence>
<dbReference type="CDD" id="cd01486">
    <property type="entry name" value="Apg7"/>
    <property type="match status" value="1"/>
</dbReference>
<comment type="caution">
    <text evidence="10">The sequence shown here is derived from an EMBL/GenBank/DDBJ whole genome shotgun (WGS) entry which is preliminary data.</text>
</comment>
<evidence type="ECO:0000256" key="5">
    <source>
        <dbReference type="ARBA" id="ARBA00023006"/>
    </source>
</evidence>
<keyword evidence="11" id="KW-1185">Reference proteome</keyword>
<dbReference type="InterPro" id="IPR006285">
    <property type="entry name" value="Atg7"/>
</dbReference>
<organism evidence="10 11">
    <name type="scientific">Petrolisthes manimaculis</name>
    <dbReference type="NCBI Taxonomy" id="1843537"/>
    <lineage>
        <taxon>Eukaryota</taxon>
        <taxon>Metazoa</taxon>
        <taxon>Ecdysozoa</taxon>
        <taxon>Arthropoda</taxon>
        <taxon>Crustacea</taxon>
        <taxon>Multicrustacea</taxon>
        <taxon>Malacostraca</taxon>
        <taxon>Eumalacostraca</taxon>
        <taxon>Eucarida</taxon>
        <taxon>Decapoda</taxon>
        <taxon>Pleocyemata</taxon>
        <taxon>Anomura</taxon>
        <taxon>Galatheoidea</taxon>
        <taxon>Porcellanidae</taxon>
        <taxon>Petrolisthes</taxon>
    </lineage>
</organism>
<comment type="similarity">
    <text evidence="1 7">Belongs to the ATG7 family.</text>
</comment>
<keyword evidence="5 7" id="KW-0072">Autophagy</keyword>
<proteinExistence type="inferred from homology"/>
<dbReference type="AlphaFoldDB" id="A0AAE1U7A9"/>
<gene>
    <name evidence="10" type="ORF">Pmani_015857</name>
</gene>
<dbReference type="InterPro" id="IPR042523">
    <property type="entry name" value="Atg7_N_2"/>
</dbReference>
<evidence type="ECO:0000256" key="1">
    <source>
        <dbReference type="ARBA" id="ARBA00010931"/>
    </source>
</evidence>
<dbReference type="InterPro" id="IPR035985">
    <property type="entry name" value="Ubiquitin-activating_enz"/>
</dbReference>
<dbReference type="NCBIfam" id="TIGR01381">
    <property type="entry name" value="E1_like_apg7"/>
    <property type="match status" value="1"/>
</dbReference>
<comment type="subunit">
    <text evidence="7">Homodimer.</text>
</comment>
<reference evidence="10" key="1">
    <citation type="submission" date="2023-11" db="EMBL/GenBank/DDBJ databases">
        <title>Genome assemblies of two species of porcelain crab, Petrolisthes cinctipes and Petrolisthes manimaculis (Anomura: Porcellanidae).</title>
        <authorList>
            <person name="Angst P."/>
        </authorList>
    </citation>
    <scope>NUCLEOTIDE SEQUENCE</scope>
    <source>
        <strain evidence="10">PB745_02</strain>
        <tissue evidence="10">Gill</tissue>
    </source>
</reference>
<dbReference type="InterPro" id="IPR000594">
    <property type="entry name" value="ThiF_NAD_FAD-bd"/>
</dbReference>
<name>A0AAE1U7A9_9EUCA</name>
<evidence type="ECO:0000313" key="10">
    <source>
        <dbReference type="EMBL" id="KAK4312737.1"/>
    </source>
</evidence>
<dbReference type="GO" id="GO:0006995">
    <property type="term" value="P:cellular response to nitrogen starvation"/>
    <property type="evidence" value="ECO:0007669"/>
    <property type="project" value="TreeGrafter"/>
</dbReference>
<keyword evidence="7" id="KW-0963">Cytoplasm</keyword>
<evidence type="ECO:0000313" key="11">
    <source>
        <dbReference type="Proteomes" id="UP001292094"/>
    </source>
</evidence>
<dbReference type="GO" id="GO:0015031">
    <property type="term" value="P:protein transport"/>
    <property type="evidence" value="ECO:0007669"/>
    <property type="project" value="UniProtKB-UniRule"/>
</dbReference>
<keyword evidence="7" id="KW-0833">Ubl conjugation pathway</keyword>
<protein>
    <recommendedName>
        <fullName evidence="2 7">Ubiquitin-like modifier-activating enzyme ATG7</fullName>
    </recommendedName>
    <alternativeName>
        <fullName evidence="7">Autophagy-related protein 7</fullName>
    </alternativeName>
</protein>
<dbReference type="Gene3D" id="3.40.140.100">
    <property type="entry name" value="Ubiquitin-like modifier-activating enzyme ATG7 C-terminal domain"/>
    <property type="match status" value="1"/>
</dbReference>
<dbReference type="InterPro" id="IPR042522">
    <property type="entry name" value="Atg7_N_1"/>
</dbReference>
<dbReference type="FunFam" id="3.40.50.720:FF:000243">
    <property type="entry name" value="Ubiquitin-like modifier-activating enzyme ATG7"/>
    <property type="match status" value="1"/>
</dbReference>
<dbReference type="GO" id="GO:0019779">
    <property type="term" value="F:Atg8 activating enzyme activity"/>
    <property type="evidence" value="ECO:0007669"/>
    <property type="project" value="TreeGrafter"/>
</dbReference>
<keyword evidence="3 7" id="KW-0813">Transport</keyword>
<evidence type="ECO:0000256" key="3">
    <source>
        <dbReference type="ARBA" id="ARBA00022448"/>
    </source>
</evidence>
<dbReference type="GO" id="GO:0000422">
    <property type="term" value="P:autophagy of mitochondrion"/>
    <property type="evidence" value="ECO:0007669"/>
    <property type="project" value="TreeGrafter"/>
</dbReference>
<dbReference type="Proteomes" id="UP001292094">
    <property type="component" value="Unassembled WGS sequence"/>
</dbReference>
<dbReference type="PANTHER" id="PTHR10953:SF3">
    <property type="entry name" value="UBIQUITIN-LIKE MODIFIER-ACTIVATING ENZYME ATG7"/>
    <property type="match status" value="1"/>
</dbReference>
<feature type="domain" description="Ubiquitin-like modifier-activating enzyme Atg7 N-terminal" evidence="9">
    <location>
        <begin position="7"/>
        <end position="319"/>
    </location>
</feature>
<dbReference type="GO" id="GO:0032446">
    <property type="term" value="P:protein modification by small protein conjugation"/>
    <property type="evidence" value="ECO:0007669"/>
    <property type="project" value="TreeGrafter"/>
</dbReference>
<evidence type="ECO:0000256" key="2">
    <source>
        <dbReference type="ARBA" id="ARBA00017647"/>
    </source>
</evidence>
<evidence type="ECO:0000256" key="6">
    <source>
        <dbReference type="PIRSR" id="PIRSR606285-1"/>
    </source>
</evidence>
<sequence>MADPNILQFAPFSSAVDAGFWHHFTQLKLDVLQLSEEPVSVYGSYVNTDPPGLPSRLCVEYDALNRTEVSSKSYSALGTLINTNTVEEFRSRSKPDLLRTSAEQLWAAITSGSALEKPSVLASFLMFTFADLKKYHYYYWFAFPAFTLQKTFQLVRPPQSLATALSSQQISSLLSACASPGSEVDPGFFTVVQSGTEYTLHPLKDYPQLRTAAQGTEKEIYLGFSDPSTLPQNPGWPLRNLLTLVALKWSKEFPLHKILCLRVRTKNGEKDGSYGLLVEVDLAGLVDCLSPTEMPPYLGWEKNERGKMGPRMVNLSANMDPTKLASSAVDLNLKLMMWRVAPELNLGIVRDTRCLLLGAGTLGCAVARCLMGWGVRNITLVDNGKVSYSNPVRQNLFTFDHCLNGGVHKAMAAAEALKQIFPKVNSSGAVLSVPMPGHRVGESMLEQVREDVATLEKLVETHDALFLLMDSRESRWLPTLLGAAHKKLVLTAALGFDSFLVMRHGVRTSHQDDDTTTDTHTHTIPRGPIPGDMLGCYFCNDVVAPGDSTQDRTLDQQCTVTRPGMSYLAAAHVTELLVSILQHPDKGLAEAAVSEHGGASEGVLGPVPHSLRGFLGTHQLLTPASTAFQQCPACCDKVISAYRGEGFEFLLKVFNSSTYLEEVSGLSSLQQCVDDSQIWELSDEDDSGQ</sequence>
<dbReference type="GO" id="GO:0019778">
    <property type="term" value="F:Atg12 activating enzyme activity"/>
    <property type="evidence" value="ECO:0007669"/>
    <property type="project" value="TreeGrafter"/>
</dbReference>
<feature type="active site" description="Glycyl thioester intermediate" evidence="6">
    <location>
        <position position="558"/>
    </location>
</feature>
<dbReference type="PANTHER" id="PTHR10953">
    <property type="entry name" value="UBIQUITIN-ACTIVATING ENZYME E1"/>
    <property type="match status" value="1"/>
</dbReference>
<dbReference type="Gene3D" id="3.40.140.70">
    <property type="entry name" value="Ubiquitin-like modifier-activating enzyme ATG7 N-terminal domain"/>
    <property type="match status" value="1"/>
</dbReference>
<evidence type="ECO:0000259" key="9">
    <source>
        <dbReference type="Pfam" id="PF16420"/>
    </source>
</evidence>